<evidence type="ECO:0000313" key="2">
    <source>
        <dbReference type="EMBL" id="MBV7380379.1"/>
    </source>
</evidence>
<dbReference type="Pfam" id="PF11927">
    <property type="entry name" value="HODM_asu-like"/>
    <property type="match status" value="1"/>
</dbReference>
<dbReference type="Proteomes" id="UP000756530">
    <property type="component" value="Unassembled WGS sequence"/>
</dbReference>
<dbReference type="InterPro" id="IPR021848">
    <property type="entry name" value="HODM_asu-like"/>
</dbReference>
<dbReference type="RefSeq" id="WP_218393589.1">
    <property type="nucleotide sequence ID" value="NZ_JAHUZE010000004.1"/>
</dbReference>
<organism evidence="2 3">
    <name type="scientific">Maritimibacter dapengensis</name>
    <dbReference type="NCBI Taxonomy" id="2836868"/>
    <lineage>
        <taxon>Bacteria</taxon>
        <taxon>Pseudomonadati</taxon>
        <taxon>Pseudomonadota</taxon>
        <taxon>Alphaproteobacteria</taxon>
        <taxon>Rhodobacterales</taxon>
        <taxon>Roseobacteraceae</taxon>
        <taxon>Maritimibacter</taxon>
    </lineage>
</organism>
<feature type="region of interest" description="Disordered" evidence="1">
    <location>
        <begin position="1"/>
        <end position="20"/>
    </location>
</feature>
<proteinExistence type="predicted"/>
<comment type="caution">
    <text evidence="2">The sequence shown here is derived from an EMBL/GenBank/DDBJ whole genome shotgun (WGS) entry which is preliminary data.</text>
</comment>
<evidence type="ECO:0000313" key="3">
    <source>
        <dbReference type="Proteomes" id="UP000756530"/>
    </source>
</evidence>
<keyword evidence="3" id="KW-1185">Reference proteome</keyword>
<name>A0ABS6T572_9RHOB</name>
<reference evidence="2 3" key="1">
    <citation type="submission" date="2021-05" db="EMBL/GenBank/DDBJ databases">
        <title>Culturable bacteria isolated from Daya Bay.</title>
        <authorList>
            <person name="Zheng W."/>
            <person name="Yu S."/>
            <person name="Huang Y."/>
        </authorList>
    </citation>
    <scope>NUCLEOTIDE SEQUENCE [LARGE SCALE GENOMIC DNA]</scope>
    <source>
        <strain evidence="2 3">DP4N28-5</strain>
    </source>
</reference>
<evidence type="ECO:0000256" key="1">
    <source>
        <dbReference type="SAM" id="MobiDB-lite"/>
    </source>
</evidence>
<protein>
    <submittedName>
        <fullName evidence="2">DUF3445 domain-containing protein</fullName>
    </submittedName>
</protein>
<sequence length="240" mass="27102">MSGILHDQFPDDAIAHPLPGTRPLAPGDWLRRDERYAEQMALRDRLVLQQRDKVIAQTDDAVDAVAELLSVVLEDLGVRGSDYRRADGVTVGIDRDDPLGTLGRLAQEDFIVMLRGENEHWLAAGVLCFPSLWTLTQKIGRPLTAIHTPVPEYDTALATRVQRLFDLVRVEQPLVRWNHLPYETDRLHNPALESTSPEDYHASGPRPFLRKERQVIKRLPETGAVVFSIHTWLVRAQDAG</sequence>
<gene>
    <name evidence="2" type="ORF">KJP28_15745</name>
</gene>
<accession>A0ABS6T572</accession>
<dbReference type="EMBL" id="JAHUZE010000004">
    <property type="protein sequence ID" value="MBV7380379.1"/>
    <property type="molecule type" value="Genomic_DNA"/>
</dbReference>